<keyword evidence="10" id="KW-1185">Reference proteome</keyword>
<evidence type="ECO:0000256" key="2">
    <source>
        <dbReference type="ARBA" id="ARBA00022475"/>
    </source>
</evidence>
<evidence type="ECO:0000313" key="9">
    <source>
        <dbReference type="EnsemblMetazoa" id="CPIJ039856-PA"/>
    </source>
</evidence>
<comment type="similarity">
    <text evidence="8">Belongs to the insect chemoreceptor superfamily. Gustatory receptor (GR) family.</text>
</comment>
<dbReference type="PANTHER" id="PTHR21143:SF133">
    <property type="entry name" value="GUSTATORY AND PHEROMONE RECEPTOR 32A-RELATED"/>
    <property type="match status" value="1"/>
</dbReference>
<dbReference type="Pfam" id="PF08395">
    <property type="entry name" value="7tm_7"/>
    <property type="match status" value="1"/>
</dbReference>
<evidence type="ECO:0000256" key="3">
    <source>
        <dbReference type="ARBA" id="ARBA00022692"/>
    </source>
</evidence>
<keyword evidence="6 8" id="KW-0675">Receptor</keyword>
<protein>
    <recommendedName>
        <fullName evidence="8">Gustatory receptor</fullName>
    </recommendedName>
</protein>
<dbReference type="GO" id="GO:0043025">
    <property type="term" value="C:neuronal cell body"/>
    <property type="evidence" value="ECO:0007669"/>
    <property type="project" value="TreeGrafter"/>
</dbReference>
<dbReference type="OrthoDB" id="7762783at2759"/>
<evidence type="ECO:0000256" key="8">
    <source>
        <dbReference type="RuleBase" id="RU363108"/>
    </source>
</evidence>
<feature type="transmembrane region" description="Helical" evidence="8">
    <location>
        <begin position="227"/>
        <end position="249"/>
    </location>
</feature>
<feature type="transmembrane region" description="Helical" evidence="8">
    <location>
        <begin position="71"/>
        <end position="90"/>
    </location>
</feature>
<organism evidence="9 10">
    <name type="scientific">Culex quinquefasciatus</name>
    <name type="common">Southern house mosquito</name>
    <name type="synonym">Culex pungens</name>
    <dbReference type="NCBI Taxonomy" id="7176"/>
    <lineage>
        <taxon>Eukaryota</taxon>
        <taxon>Metazoa</taxon>
        <taxon>Ecdysozoa</taxon>
        <taxon>Arthropoda</taxon>
        <taxon>Hexapoda</taxon>
        <taxon>Insecta</taxon>
        <taxon>Pterygota</taxon>
        <taxon>Neoptera</taxon>
        <taxon>Endopterygota</taxon>
        <taxon>Diptera</taxon>
        <taxon>Nematocera</taxon>
        <taxon>Culicoidea</taxon>
        <taxon>Culicidae</taxon>
        <taxon>Culicinae</taxon>
        <taxon>Culicini</taxon>
        <taxon>Culex</taxon>
        <taxon>Culex</taxon>
    </lineage>
</organism>
<evidence type="ECO:0000256" key="4">
    <source>
        <dbReference type="ARBA" id="ARBA00022989"/>
    </source>
</evidence>
<evidence type="ECO:0000256" key="1">
    <source>
        <dbReference type="ARBA" id="ARBA00004651"/>
    </source>
</evidence>
<comment type="subcellular location">
    <subcellularLocation>
        <location evidence="1 8">Cell membrane</location>
        <topology evidence="1 8">Multi-pass membrane protein</topology>
    </subcellularLocation>
</comment>
<accession>A0A1S4KIB9</accession>
<dbReference type="AlphaFoldDB" id="A0A1S4KIB9"/>
<sequence>MDAIKLINLFNRLLSSNVLITRKHNRLVAVTAGAFRNFFVLLLIISSTEYFLVAQFDVFKTVILYKPDVSIASSVVMYMAFMAVQLPMIISDLKNRTMVTELCQRVLQIDQDLVTCFPGLAQRRCQYWWIKLELVQLTCVSIILTRRAVEMSILLSGTFGIAIVGRVLLECLLQLRLLFGQLLVEILSSQFDTLRRLAIPRENLHKMVYFLDELIELKMLVSRAFGVQLLCGIGTTCLTCSVLTYVLLIDIQLGGFDDDDIFWDCFNVTYNASNLLLLFLLCYRHDVIDDREQEFKNAIKSLQYEATEEHSEDYLNFLDLINLKLMTESPKITACGLFTVNLQVFYNVFAAIVTYIMILFQFRDFEK</sequence>
<feature type="transmembrane region" description="Helical" evidence="8">
    <location>
        <begin position="261"/>
        <end position="283"/>
    </location>
</feature>
<dbReference type="VEuPathDB" id="VectorBase:CPIJ039856"/>
<dbReference type="EnsemblMetazoa" id="CPIJ039856-RA">
    <property type="protein sequence ID" value="CPIJ039856-PA"/>
    <property type="gene ID" value="CPIJ039856"/>
</dbReference>
<evidence type="ECO:0000256" key="5">
    <source>
        <dbReference type="ARBA" id="ARBA00023136"/>
    </source>
</evidence>
<evidence type="ECO:0000256" key="7">
    <source>
        <dbReference type="ARBA" id="ARBA00023224"/>
    </source>
</evidence>
<feature type="transmembrane region" description="Helical" evidence="8">
    <location>
        <begin position="344"/>
        <end position="362"/>
    </location>
</feature>
<keyword evidence="2 8" id="KW-1003">Cell membrane</keyword>
<dbReference type="GO" id="GO:0005886">
    <property type="term" value="C:plasma membrane"/>
    <property type="evidence" value="ECO:0007669"/>
    <property type="project" value="UniProtKB-SubCell"/>
</dbReference>
<dbReference type="InterPro" id="IPR013604">
    <property type="entry name" value="7TM_chemorcpt"/>
</dbReference>
<evidence type="ECO:0000256" key="6">
    <source>
        <dbReference type="ARBA" id="ARBA00023170"/>
    </source>
</evidence>
<comment type="caution">
    <text evidence="8">Lacks conserved residue(s) required for the propagation of feature annotation.</text>
</comment>
<dbReference type="GO" id="GO:0007165">
    <property type="term" value="P:signal transduction"/>
    <property type="evidence" value="ECO:0007669"/>
    <property type="project" value="UniProtKB-KW"/>
</dbReference>
<dbReference type="GO" id="GO:0008049">
    <property type="term" value="P:male courtship behavior"/>
    <property type="evidence" value="ECO:0007669"/>
    <property type="project" value="TreeGrafter"/>
</dbReference>
<dbReference type="Proteomes" id="UP000002320">
    <property type="component" value="Unassembled WGS sequence"/>
</dbReference>
<dbReference type="PANTHER" id="PTHR21143">
    <property type="entry name" value="INVERTEBRATE GUSTATORY RECEPTOR"/>
    <property type="match status" value="1"/>
</dbReference>
<reference evidence="9" key="1">
    <citation type="submission" date="2020-05" db="UniProtKB">
        <authorList>
            <consortium name="EnsemblMetazoa"/>
        </authorList>
    </citation>
    <scope>IDENTIFICATION</scope>
    <source>
        <strain evidence="9">JHB</strain>
    </source>
</reference>
<dbReference type="GO" id="GO:0050909">
    <property type="term" value="P:sensory perception of taste"/>
    <property type="evidence" value="ECO:0007669"/>
    <property type="project" value="InterPro"/>
</dbReference>
<proteinExistence type="inferred from homology"/>
<comment type="function">
    <text evidence="8">Gustatory receptor which mediates acceptance or avoidance behavior, depending on its substrates.</text>
</comment>
<dbReference type="VEuPathDB" id="VectorBase:CQUJHB020314"/>
<dbReference type="GO" id="GO:0030424">
    <property type="term" value="C:axon"/>
    <property type="evidence" value="ECO:0007669"/>
    <property type="project" value="TreeGrafter"/>
</dbReference>
<feature type="transmembrane region" description="Helical" evidence="8">
    <location>
        <begin position="27"/>
        <end position="51"/>
    </location>
</feature>
<name>A0A1S4KIB9_CULQU</name>
<keyword evidence="7 8" id="KW-0807">Transducer</keyword>
<dbReference type="GO" id="GO:0007635">
    <property type="term" value="P:chemosensory behavior"/>
    <property type="evidence" value="ECO:0007669"/>
    <property type="project" value="TreeGrafter"/>
</dbReference>
<dbReference type="GO" id="GO:0030425">
    <property type="term" value="C:dendrite"/>
    <property type="evidence" value="ECO:0007669"/>
    <property type="project" value="TreeGrafter"/>
</dbReference>
<keyword evidence="3 8" id="KW-0812">Transmembrane</keyword>
<keyword evidence="5 8" id="KW-0472">Membrane</keyword>
<evidence type="ECO:0000313" key="10">
    <source>
        <dbReference type="Proteomes" id="UP000002320"/>
    </source>
</evidence>
<keyword evidence="4 8" id="KW-1133">Transmembrane helix</keyword>